<evidence type="ECO:0000256" key="3">
    <source>
        <dbReference type="ARBA" id="ARBA00022475"/>
    </source>
</evidence>
<evidence type="ECO:0000313" key="9">
    <source>
        <dbReference type="EMBL" id="MCC2230477.1"/>
    </source>
</evidence>
<keyword evidence="4 8" id="KW-0812">Transmembrane</keyword>
<dbReference type="InterPro" id="IPR007227">
    <property type="entry name" value="Cell_shape_determining_MreD"/>
</dbReference>
<dbReference type="EMBL" id="JAJEQR010000012">
    <property type="protein sequence ID" value="MCC2230477.1"/>
    <property type="molecule type" value="Genomic_DNA"/>
</dbReference>
<dbReference type="Pfam" id="PF04093">
    <property type="entry name" value="MreD"/>
    <property type="match status" value="1"/>
</dbReference>
<proteinExistence type="inferred from homology"/>
<evidence type="ECO:0000256" key="4">
    <source>
        <dbReference type="ARBA" id="ARBA00022692"/>
    </source>
</evidence>
<evidence type="ECO:0000256" key="6">
    <source>
        <dbReference type="ARBA" id="ARBA00022989"/>
    </source>
</evidence>
<evidence type="ECO:0000256" key="7">
    <source>
        <dbReference type="ARBA" id="ARBA00023136"/>
    </source>
</evidence>
<sequence length="172" mass="19617">MKRVLFYTGVILAGFMLQNNLFAASNLIDTVPNILLIITFAFGFIRGTVDGMLVGFFSGLLADLFFGTSIGFYALIYMLIGYGNGLLGQVFYTEFINMPVILCTLSEILFSLYVYVFSFLLKGQTNILFYIWKVMLPELVYTVLMTLVIYKFLLWLNARFAKMTKRSAKKFV</sequence>
<evidence type="ECO:0000313" key="10">
    <source>
        <dbReference type="Proteomes" id="UP001198182"/>
    </source>
</evidence>
<dbReference type="GO" id="GO:0005886">
    <property type="term" value="C:plasma membrane"/>
    <property type="evidence" value="ECO:0007669"/>
    <property type="project" value="UniProtKB-SubCell"/>
</dbReference>
<keyword evidence="5" id="KW-0133">Cell shape</keyword>
<keyword evidence="10" id="KW-1185">Reference proteome</keyword>
<evidence type="ECO:0000256" key="2">
    <source>
        <dbReference type="ARBA" id="ARBA00007776"/>
    </source>
</evidence>
<evidence type="ECO:0000256" key="8">
    <source>
        <dbReference type="SAM" id="Phobius"/>
    </source>
</evidence>
<dbReference type="GO" id="GO:0008360">
    <property type="term" value="P:regulation of cell shape"/>
    <property type="evidence" value="ECO:0007669"/>
    <property type="project" value="UniProtKB-KW"/>
</dbReference>
<protein>
    <submittedName>
        <fullName evidence="9">Rod shape-determining protein MreD</fullName>
    </submittedName>
</protein>
<organism evidence="9 10">
    <name type="scientific">Hominifimenecus microfluidus</name>
    <dbReference type="NCBI Taxonomy" id="2885348"/>
    <lineage>
        <taxon>Bacteria</taxon>
        <taxon>Bacillati</taxon>
        <taxon>Bacillota</taxon>
        <taxon>Clostridia</taxon>
        <taxon>Lachnospirales</taxon>
        <taxon>Lachnospiraceae</taxon>
        <taxon>Hominifimenecus</taxon>
    </lineage>
</organism>
<evidence type="ECO:0000256" key="5">
    <source>
        <dbReference type="ARBA" id="ARBA00022960"/>
    </source>
</evidence>
<keyword evidence="7 8" id="KW-0472">Membrane</keyword>
<reference evidence="9" key="1">
    <citation type="submission" date="2021-10" db="EMBL/GenBank/DDBJ databases">
        <title>Anaerobic single-cell dispensing facilitates the cultivation of human gut bacteria.</title>
        <authorList>
            <person name="Afrizal A."/>
        </authorList>
    </citation>
    <scope>NUCLEOTIDE SEQUENCE</scope>
    <source>
        <strain evidence="9">CLA-AA-H215</strain>
    </source>
</reference>
<comment type="similarity">
    <text evidence="2">Belongs to the MreD family.</text>
</comment>
<gene>
    <name evidence="9" type="primary">mreD</name>
    <name evidence="9" type="ORF">LKD81_05610</name>
</gene>
<feature type="transmembrane region" description="Helical" evidence="8">
    <location>
        <begin position="33"/>
        <end position="53"/>
    </location>
</feature>
<evidence type="ECO:0000256" key="1">
    <source>
        <dbReference type="ARBA" id="ARBA00004651"/>
    </source>
</evidence>
<dbReference type="NCBIfam" id="TIGR03426">
    <property type="entry name" value="shape_MreD"/>
    <property type="match status" value="1"/>
</dbReference>
<comment type="caution">
    <text evidence="9">The sequence shown here is derived from an EMBL/GenBank/DDBJ whole genome shotgun (WGS) entry which is preliminary data.</text>
</comment>
<keyword evidence="3" id="KW-1003">Cell membrane</keyword>
<keyword evidence="6 8" id="KW-1133">Transmembrane helix</keyword>
<name>A0AAE3E8J6_9FIRM</name>
<comment type="subcellular location">
    <subcellularLocation>
        <location evidence="1">Cell membrane</location>
        <topology evidence="1">Multi-pass membrane protein</topology>
    </subcellularLocation>
</comment>
<feature type="transmembrane region" description="Helical" evidence="8">
    <location>
        <begin position="138"/>
        <end position="156"/>
    </location>
</feature>
<feature type="transmembrane region" description="Helical" evidence="8">
    <location>
        <begin position="60"/>
        <end position="80"/>
    </location>
</feature>
<accession>A0AAE3E8J6</accession>
<dbReference type="AlphaFoldDB" id="A0AAE3E8J6"/>
<dbReference type="Proteomes" id="UP001198182">
    <property type="component" value="Unassembled WGS sequence"/>
</dbReference>
<dbReference type="RefSeq" id="WP_308453148.1">
    <property type="nucleotide sequence ID" value="NZ_JAJEQR010000012.1"/>
</dbReference>